<feature type="transmembrane region" description="Helical" evidence="1">
    <location>
        <begin position="20"/>
        <end position="45"/>
    </location>
</feature>
<reference evidence="2" key="1">
    <citation type="journal article" date="2021" name="Front. Microbiol.">
        <title>Comprehensive Comparative Genomics and Phenotyping of Methylobacterium Species.</title>
        <authorList>
            <person name="Alessa O."/>
            <person name="Ogura Y."/>
            <person name="Fujitani Y."/>
            <person name="Takami H."/>
            <person name="Hayashi T."/>
            <person name="Sahin N."/>
            <person name="Tani A."/>
        </authorList>
    </citation>
    <scope>NUCLEOTIDE SEQUENCE</scope>
    <source>
        <strain evidence="2">DSM 23632</strain>
    </source>
</reference>
<comment type="caution">
    <text evidence="2">The sequence shown here is derived from an EMBL/GenBank/DDBJ whole genome shotgun (WGS) entry which is preliminary data.</text>
</comment>
<reference evidence="2" key="2">
    <citation type="submission" date="2021-08" db="EMBL/GenBank/DDBJ databases">
        <authorList>
            <person name="Tani A."/>
            <person name="Ola A."/>
            <person name="Ogura Y."/>
            <person name="Katsura K."/>
            <person name="Hayashi T."/>
        </authorList>
    </citation>
    <scope>NUCLEOTIDE SEQUENCE</scope>
    <source>
        <strain evidence="2">DSM 23632</strain>
    </source>
</reference>
<evidence type="ECO:0000313" key="2">
    <source>
        <dbReference type="EMBL" id="GJE61366.1"/>
    </source>
</evidence>
<protein>
    <submittedName>
        <fullName evidence="2">Uncharacterized protein</fullName>
    </submittedName>
</protein>
<evidence type="ECO:0000256" key="1">
    <source>
        <dbReference type="SAM" id="Phobius"/>
    </source>
</evidence>
<dbReference type="EMBL" id="BPRB01000207">
    <property type="protein sequence ID" value="GJE61366.1"/>
    <property type="molecule type" value="Genomic_DNA"/>
</dbReference>
<dbReference type="RefSeq" id="WP_238183930.1">
    <property type="nucleotide sequence ID" value="NZ_BPRB01000207.1"/>
</dbReference>
<proteinExistence type="predicted"/>
<keyword evidence="1" id="KW-0472">Membrane</keyword>
<keyword evidence="1" id="KW-1133">Transmembrane helix</keyword>
<feature type="transmembrane region" description="Helical" evidence="1">
    <location>
        <begin position="57"/>
        <end position="83"/>
    </location>
</feature>
<accession>A0ABQ4U1N1</accession>
<feature type="transmembrane region" description="Helical" evidence="1">
    <location>
        <begin position="120"/>
        <end position="140"/>
    </location>
</feature>
<organism evidence="2 3">
    <name type="scientific">Methylobacterium trifolii</name>
    <dbReference type="NCBI Taxonomy" id="1003092"/>
    <lineage>
        <taxon>Bacteria</taxon>
        <taxon>Pseudomonadati</taxon>
        <taxon>Pseudomonadota</taxon>
        <taxon>Alphaproteobacteria</taxon>
        <taxon>Hyphomicrobiales</taxon>
        <taxon>Methylobacteriaceae</taxon>
        <taxon>Methylobacterium</taxon>
    </lineage>
</organism>
<dbReference type="Proteomes" id="UP001055057">
    <property type="component" value="Unassembled WGS sequence"/>
</dbReference>
<keyword evidence="3" id="KW-1185">Reference proteome</keyword>
<gene>
    <name evidence="2" type="ORF">MPOCJGCO_3488</name>
</gene>
<feature type="transmembrane region" description="Helical" evidence="1">
    <location>
        <begin position="89"/>
        <end position="108"/>
    </location>
</feature>
<name>A0ABQ4U1N1_9HYPH</name>
<evidence type="ECO:0000313" key="3">
    <source>
        <dbReference type="Proteomes" id="UP001055057"/>
    </source>
</evidence>
<keyword evidence="1" id="KW-0812">Transmembrane</keyword>
<sequence length="158" mass="15916">MATGGRRSRLADLPDPETRVIGGYLAAVAVADTWLTACTAASGLVSGGRVSAMAVAGAWLGVAFLATLFALPGFLATFVFAFVARIRSLAYFAIAGGIGGLGLSMLVVQRPTGIAESLSLAGALPLSAGMLGGATFWSIAGRHLGPSPDARLLQEPPS</sequence>